<gene>
    <name evidence="1" type="ORF">U732_3127</name>
</gene>
<dbReference type="RefSeq" id="WP_039631593.1">
    <property type="nucleotide sequence ID" value="NZ_AYSO01000014.1"/>
</dbReference>
<comment type="caution">
    <text evidence="1">The sequence shown here is derived from an EMBL/GenBank/DDBJ whole genome shotgun (WGS) entry which is preliminary data.</text>
</comment>
<dbReference type="Proteomes" id="UP000031366">
    <property type="component" value="Unassembled WGS sequence"/>
</dbReference>
<organism evidence="1 2">
    <name type="scientific">Clostridium argentinense CDC 2741</name>
    <dbReference type="NCBI Taxonomy" id="1418104"/>
    <lineage>
        <taxon>Bacteria</taxon>
        <taxon>Bacillati</taxon>
        <taxon>Bacillota</taxon>
        <taxon>Clostridia</taxon>
        <taxon>Eubacteriales</taxon>
        <taxon>Clostridiaceae</taxon>
        <taxon>Clostridium</taxon>
    </lineage>
</organism>
<dbReference type="STRING" id="29341.RSJ17_09320"/>
<accession>A0A0C1UJP2</accession>
<dbReference type="AlphaFoldDB" id="A0A0C1UJP2"/>
<dbReference type="EMBL" id="AYSO01000014">
    <property type="protein sequence ID" value="KIE47480.1"/>
    <property type="molecule type" value="Genomic_DNA"/>
</dbReference>
<evidence type="ECO:0000313" key="2">
    <source>
        <dbReference type="Proteomes" id="UP000031366"/>
    </source>
</evidence>
<reference evidence="1 2" key="1">
    <citation type="journal article" date="2015" name="Infect. Genet. Evol.">
        <title>Genomic sequences of six botulinum neurotoxin-producing strains representing three clostridial species illustrate the mobility and diversity of botulinum neurotoxin genes.</title>
        <authorList>
            <person name="Smith T.J."/>
            <person name="Hill K.K."/>
            <person name="Xie G."/>
            <person name="Foley B.T."/>
            <person name="Williamson C.H."/>
            <person name="Foster J.T."/>
            <person name="Johnson S.L."/>
            <person name="Chertkov O."/>
            <person name="Teshima H."/>
            <person name="Gibbons H.S."/>
            <person name="Johnsky L.A."/>
            <person name="Karavis M.A."/>
            <person name="Smith L.A."/>
        </authorList>
    </citation>
    <scope>NUCLEOTIDE SEQUENCE [LARGE SCALE GENOMIC DNA]</scope>
    <source>
        <strain evidence="1 2">CDC 2741</strain>
    </source>
</reference>
<keyword evidence="2" id="KW-1185">Reference proteome</keyword>
<evidence type="ECO:0000313" key="1">
    <source>
        <dbReference type="EMBL" id="KIE47480.1"/>
    </source>
</evidence>
<proteinExistence type="predicted"/>
<protein>
    <submittedName>
        <fullName evidence="1">Uncharacterized protein</fullName>
    </submittedName>
</protein>
<name>A0A0C1UJP2_9CLOT</name>
<sequence>MFGWGNGNRGCGFGCDPCTIILIILIFLNQRLLNTRDCDDNSGRNALTLLFLFWLCCSNGRFGNFGFGNFGFGNNCCCCCCDGKEGRGRGRRRLRRGCCC</sequence>